<gene>
    <name evidence="6" type="primary">tsf</name>
    <name evidence="10" type="ORF">XW81_01085</name>
</gene>
<evidence type="ECO:0000256" key="8">
    <source>
        <dbReference type="RuleBase" id="RU000643"/>
    </source>
</evidence>
<dbReference type="RefSeq" id="WP_075474088.1">
    <property type="nucleotide sequence ID" value="NZ_CP011299.1"/>
</dbReference>
<dbReference type="SUPFAM" id="SSF46934">
    <property type="entry name" value="UBA-like"/>
    <property type="match status" value="1"/>
</dbReference>
<comment type="function">
    <text evidence="6 7">Associates with the EF-Tu.GDP complex and induces the exchange of GDP to GTP. It remains bound to the aminoacyl-tRNA.EF-Tu.GTP complex up to the GTP hydrolysis stage on the ribosome.</text>
</comment>
<dbReference type="CDD" id="cd14275">
    <property type="entry name" value="UBA_EF-Ts"/>
    <property type="match status" value="1"/>
</dbReference>
<evidence type="ECO:0000256" key="5">
    <source>
        <dbReference type="ARBA" id="ARBA00022917"/>
    </source>
</evidence>
<evidence type="ECO:0000256" key="2">
    <source>
        <dbReference type="ARBA" id="ARBA00016956"/>
    </source>
</evidence>
<dbReference type="STRING" id="118110.XW81_01085"/>
<evidence type="ECO:0000313" key="11">
    <source>
        <dbReference type="Proteomes" id="UP000077654"/>
    </source>
</evidence>
<evidence type="ECO:0000256" key="4">
    <source>
        <dbReference type="ARBA" id="ARBA00022768"/>
    </source>
</evidence>
<dbReference type="OrthoDB" id="9808348at2"/>
<dbReference type="PROSITE" id="PS01127">
    <property type="entry name" value="EF_TS_2"/>
    <property type="match status" value="1"/>
</dbReference>
<evidence type="ECO:0000259" key="9">
    <source>
        <dbReference type="Pfam" id="PF00889"/>
    </source>
</evidence>
<protein>
    <recommendedName>
        <fullName evidence="2 6">Elongation factor Ts</fullName>
        <shortName evidence="6">EF-Ts</shortName>
    </recommendedName>
</protein>
<dbReference type="HAMAP" id="MF_00050">
    <property type="entry name" value="EF_Ts"/>
    <property type="match status" value="1"/>
</dbReference>
<evidence type="ECO:0000313" key="10">
    <source>
        <dbReference type="EMBL" id="ANF17008.1"/>
    </source>
</evidence>
<evidence type="ECO:0000256" key="1">
    <source>
        <dbReference type="ARBA" id="ARBA00005532"/>
    </source>
</evidence>
<dbReference type="Gene3D" id="1.10.286.20">
    <property type="match status" value="1"/>
</dbReference>
<proteinExistence type="inferred from homology"/>
<keyword evidence="3 6" id="KW-0963">Cytoplasm</keyword>
<organism evidence="10 11">
    <name type="scientific">Buchnera aphidicola subsp. Schlechtendalia chinensis</name>
    <dbReference type="NCBI Taxonomy" id="118110"/>
    <lineage>
        <taxon>Bacteria</taxon>
        <taxon>Pseudomonadati</taxon>
        <taxon>Pseudomonadota</taxon>
        <taxon>Gammaproteobacteria</taxon>
        <taxon>Enterobacterales</taxon>
        <taxon>Erwiniaceae</taxon>
        <taxon>Buchnera</taxon>
    </lineage>
</organism>
<keyword evidence="5 6" id="KW-0648">Protein biosynthesis</keyword>
<feature type="region of interest" description="Involved in Mg(2+) ion dislocation from EF-Tu" evidence="6">
    <location>
        <begin position="80"/>
        <end position="83"/>
    </location>
</feature>
<dbReference type="InterPro" id="IPR014039">
    <property type="entry name" value="Transl_elong_EFTs/EF1B_dimer"/>
</dbReference>
<comment type="similarity">
    <text evidence="1 6 7">Belongs to the EF-Ts family.</text>
</comment>
<dbReference type="EMBL" id="CP011299">
    <property type="protein sequence ID" value="ANF17008.1"/>
    <property type="molecule type" value="Genomic_DNA"/>
</dbReference>
<dbReference type="GO" id="GO:0005737">
    <property type="term" value="C:cytoplasm"/>
    <property type="evidence" value="ECO:0007669"/>
    <property type="project" value="UniProtKB-SubCell"/>
</dbReference>
<dbReference type="Gene3D" id="3.30.479.20">
    <property type="entry name" value="Elongation factor Ts, dimerisation domain"/>
    <property type="match status" value="2"/>
</dbReference>
<dbReference type="PANTHER" id="PTHR11741:SF0">
    <property type="entry name" value="ELONGATION FACTOR TS, MITOCHONDRIAL"/>
    <property type="match status" value="1"/>
</dbReference>
<dbReference type="Proteomes" id="UP000077654">
    <property type="component" value="Chromosome"/>
</dbReference>
<sequence length="264" mass="30169">MKTVTTLLVKKLRSQTGAGIVDCKKALIETKGDIEKSIDFLRKIGQVKASRKQSCIASNGSIFIKVHNMRTAMLELNCETDFVSKEDCFLSFGKEIINYVASENVKDIKFIQDVFKRQRVDLVSRINENVVLRRIEIFEGDNISSYLHHNRIGVLLKTTLCNNKVLSKNLAMHIAASKPEYLRSDLIPNTVIEREYNIQLELAKKSKKPESIVEKIVKGRMLKFASEKCLLGQSFIFNPEKNVRDIILENDINIVKFTRFEVGE</sequence>
<evidence type="ECO:0000256" key="3">
    <source>
        <dbReference type="ARBA" id="ARBA00022490"/>
    </source>
</evidence>
<evidence type="ECO:0000256" key="7">
    <source>
        <dbReference type="RuleBase" id="RU000642"/>
    </source>
</evidence>
<dbReference type="PATRIC" id="fig|118110.3.peg.220"/>
<keyword evidence="11" id="KW-1185">Reference proteome</keyword>
<reference evidence="10 11" key="1">
    <citation type="submission" date="2015-04" db="EMBL/GenBank/DDBJ databases">
        <title>Buchnera aphidicola assembly.</title>
        <authorList>
            <person name="Zhang Y."/>
        </authorList>
    </citation>
    <scope>NUCLEOTIDE SEQUENCE [LARGE SCALE GENOMIC DNA]</scope>
    <source>
        <strain evidence="10 11">SC</strain>
    </source>
</reference>
<dbReference type="PANTHER" id="PTHR11741">
    <property type="entry name" value="ELONGATION FACTOR TS"/>
    <property type="match status" value="1"/>
</dbReference>
<dbReference type="PROSITE" id="PS01126">
    <property type="entry name" value="EF_TS_1"/>
    <property type="match status" value="1"/>
</dbReference>
<dbReference type="FunFam" id="1.10.8.10:FF:000001">
    <property type="entry name" value="Elongation factor Ts"/>
    <property type="match status" value="1"/>
</dbReference>
<comment type="subcellular location">
    <subcellularLocation>
        <location evidence="6 8">Cytoplasm</location>
    </subcellularLocation>
</comment>
<dbReference type="InterPro" id="IPR036402">
    <property type="entry name" value="EF-Ts_dimer_sf"/>
</dbReference>
<dbReference type="AlphaFoldDB" id="A0A172WDF4"/>
<feature type="domain" description="Translation elongation factor EFTs/EF1B dimerisation" evidence="9">
    <location>
        <begin position="72"/>
        <end position="264"/>
    </location>
</feature>
<dbReference type="Gene3D" id="1.10.8.10">
    <property type="entry name" value="DNA helicase RuvA subunit, C-terminal domain"/>
    <property type="match status" value="1"/>
</dbReference>
<dbReference type="SUPFAM" id="SSF54713">
    <property type="entry name" value="Elongation factor Ts (EF-Ts), dimerisation domain"/>
    <property type="match status" value="1"/>
</dbReference>
<dbReference type="Pfam" id="PF00889">
    <property type="entry name" value="EF_TS"/>
    <property type="match status" value="1"/>
</dbReference>
<name>A0A172WDF4_BUCSC</name>
<dbReference type="InterPro" id="IPR018101">
    <property type="entry name" value="Transl_elong_Ts_CS"/>
</dbReference>
<accession>A0A172WDF4</accession>
<dbReference type="InterPro" id="IPR009060">
    <property type="entry name" value="UBA-like_sf"/>
</dbReference>
<evidence type="ECO:0000256" key="6">
    <source>
        <dbReference type="HAMAP-Rule" id="MF_00050"/>
    </source>
</evidence>
<dbReference type="InterPro" id="IPR001816">
    <property type="entry name" value="Transl_elong_EFTs/EF1B"/>
</dbReference>
<keyword evidence="4 6" id="KW-0251">Elongation factor</keyword>
<dbReference type="NCBIfam" id="TIGR00116">
    <property type="entry name" value="tsf"/>
    <property type="match status" value="1"/>
</dbReference>
<dbReference type="FunFam" id="1.10.286.20:FF:000001">
    <property type="entry name" value="Elongation factor Ts"/>
    <property type="match status" value="1"/>
</dbReference>
<dbReference type="GO" id="GO:0003746">
    <property type="term" value="F:translation elongation factor activity"/>
    <property type="evidence" value="ECO:0007669"/>
    <property type="project" value="UniProtKB-UniRule"/>
</dbReference>